<feature type="compositionally biased region" description="Basic and acidic residues" evidence="1">
    <location>
        <begin position="577"/>
        <end position="598"/>
    </location>
</feature>
<evidence type="ECO:0000313" key="4">
    <source>
        <dbReference type="Proteomes" id="UP000292082"/>
    </source>
</evidence>
<dbReference type="InterPro" id="IPR006016">
    <property type="entry name" value="UspA"/>
</dbReference>
<feature type="compositionally biased region" description="Polar residues" evidence="1">
    <location>
        <begin position="93"/>
        <end position="102"/>
    </location>
</feature>
<accession>A0A4Q9Q5A6</accession>
<organism evidence="3 4">
    <name type="scientific">Dichomitus squalens</name>
    <dbReference type="NCBI Taxonomy" id="114155"/>
    <lineage>
        <taxon>Eukaryota</taxon>
        <taxon>Fungi</taxon>
        <taxon>Dikarya</taxon>
        <taxon>Basidiomycota</taxon>
        <taxon>Agaricomycotina</taxon>
        <taxon>Agaricomycetes</taxon>
        <taxon>Polyporales</taxon>
        <taxon>Polyporaceae</taxon>
        <taxon>Dichomitus</taxon>
    </lineage>
</organism>
<dbReference type="Proteomes" id="UP000292082">
    <property type="component" value="Unassembled WGS sequence"/>
</dbReference>
<dbReference type="SUPFAM" id="SSF52402">
    <property type="entry name" value="Adenine nucleotide alpha hydrolases-like"/>
    <property type="match status" value="1"/>
</dbReference>
<feature type="compositionally biased region" description="Polar residues" evidence="1">
    <location>
        <begin position="153"/>
        <end position="172"/>
    </location>
</feature>
<gene>
    <name evidence="3" type="ORF">BD310DRAFT_811013</name>
</gene>
<dbReference type="PANTHER" id="PTHR46100">
    <property type="entry name" value="IMP2'P"/>
    <property type="match status" value="1"/>
</dbReference>
<feature type="compositionally biased region" description="Acidic residues" evidence="1">
    <location>
        <begin position="257"/>
        <end position="278"/>
    </location>
</feature>
<dbReference type="InterPro" id="IPR014729">
    <property type="entry name" value="Rossmann-like_a/b/a_fold"/>
</dbReference>
<evidence type="ECO:0000259" key="2">
    <source>
        <dbReference type="Pfam" id="PF00582"/>
    </source>
</evidence>
<dbReference type="Gene3D" id="3.40.50.620">
    <property type="entry name" value="HUPs"/>
    <property type="match status" value="1"/>
</dbReference>
<dbReference type="CDD" id="cd23659">
    <property type="entry name" value="USP_At3g01520-like"/>
    <property type="match status" value="1"/>
</dbReference>
<evidence type="ECO:0000256" key="1">
    <source>
        <dbReference type="SAM" id="MobiDB-lite"/>
    </source>
</evidence>
<feature type="region of interest" description="Disordered" evidence="1">
    <location>
        <begin position="1"/>
        <end position="278"/>
    </location>
</feature>
<feature type="compositionally biased region" description="Low complexity" evidence="1">
    <location>
        <begin position="107"/>
        <end position="118"/>
    </location>
</feature>
<dbReference type="PRINTS" id="PR01438">
    <property type="entry name" value="UNVRSLSTRESS"/>
</dbReference>
<dbReference type="EMBL" id="ML145094">
    <property type="protein sequence ID" value="TBU62280.1"/>
    <property type="molecule type" value="Genomic_DNA"/>
</dbReference>
<dbReference type="AlphaFoldDB" id="A0A4Q9Q5A6"/>
<feature type="compositionally biased region" description="Polar residues" evidence="1">
    <location>
        <begin position="122"/>
        <end position="133"/>
    </location>
</feature>
<dbReference type="STRING" id="114155.A0A4Q9Q5A6"/>
<feature type="compositionally biased region" description="Basic and acidic residues" evidence="1">
    <location>
        <begin position="174"/>
        <end position="191"/>
    </location>
</feature>
<feature type="compositionally biased region" description="Acidic residues" evidence="1">
    <location>
        <begin position="599"/>
        <end position="617"/>
    </location>
</feature>
<keyword evidence="4" id="KW-1185">Reference proteome</keyword>
<feature type="region of interest" description="Disordered" evidence="1">
    <location>
        <begin position="326"/>
        <end position="353"/>
    </location>
</feature>
<protein>
    <recommendedName>
        <fullName evidence="2">UspA domain-containing protein</fullName>
    </recommendedName>
</protein>
<proteinExistence type="predicted"/>
<dbReference type="InterPro" id="IPR006015">
    <property type="entry name" value="Universal_stress_UspA"/>
</dbReference>
<name>A0A4Q9Q5A6_9APHY</name>
<reference evidence="3 4" key="1">
    <citation type="submission" date="2019-01" db="EMBL/GenBank/DDBJ databases">
        <title>Draft genome sequences of three monokaryotic isolates of the white-rot basidiomycete fungus Dichomitus squalens.</title>
        <authorList>
            <consortium name="DOE Joint Genome Institute"/>
            <person name="Lopez S.C."/>
            <person name="Andreopoulos B."/>
            <person name="Pangilinan J."/>
            <person name="Lipzen A."/>
            <person name="Riley R."/>
            <person name="Ahrendt S."/>
            <person name="Ng V."/>
            <person name="Barry K."/>
            <person name="Daum C."/>
            <person name="Grigoriev I.V."/>
            <person name="Hilden K.S."/>
            <person name="Makela M.R."/>
            <person name="de Vries R.P."/>
        </authorList>
    </citation>
    <scope>NUCLEOTIDE SEQUENCE [LARGE SCALE GENOMIC DNA]</scope>
    <source>
        <strain evidence="3 4">CBS 464.89</strain>
    </source>
</reference>
<evidence type="ECO:0000313" key="3">
    <source>
        <dbReference type="EMBL" id="TBU62280.1"/>
    </source>
</evidence>
<dbReference type="PANTHER" id="PTHR46100:SF4">
    <property type="entry name" value="USPA DOMAIN-CONTAINING PROTEIN"/>
    <property type="match status" value="1"/>
</dbReference>
<feature type="region of interest" description="Disordered" evidence="1">
    <location>
        <begin position="577"/>
        <end position="636"/>
    </location>
</feature>
<dbReference type="Pfam" id="PF00582">
    <property type="entry name" value="Usp"/>
    <property type="match status" value="1"/>
</dbReference>
<feature type="domain" description="UspA" evidence="2">
    <location>
        <begin position="384"/>
        <end position="536"/>
    </location>
</feature>
<feature type="compositionally biased region" description="Gly residues" evidence="1">
    <location>
        <begin position="47"/>
        <end position="61"/>
    </location>
</feature>
<feature type="compositionally biased region" description="Polar residues" evidence="1">
    <location>
        <begin position="67"/>
        <end position="76"/>
    </location>
</feature>
<sequence length="636" mass="69029">MSEPRKERRRTWMGRYSVSSRDGVLPSPIEGKEQNYDRTPSSPNPSGSGGGSGSGSGGVGGILPFKRSNSGQSLASLVSPRPSTPLTAKKRSGSSTSLSQDGHNGDPNQQNAAAPANPLERTFSSVSTQSASTMAYHPAPSLKAPDARGSGSGSFLGTMLSSLSLTRSNQGTTEEERGRSTRKDKDKDKSRASSYSGQQVDRDSSGSRARSQSPFRLRRLRRDPSPAVEALTQSDAESDAETARIRPRNAFSFSSVSDDESGDETEDDNSSDESWDEDEAGFDDITEQNTEANALVPPTNAVDQDIPDYLGEGVNVIMPPEPYFPSTLNGAQGRNPRRRKSMKPQDTLPLNTSRPQFQRDRCIISVTHGSPEAVHKETGKPGKRYVLASDLSEESRYALEWGIGTVLRDGDELDSQIPPSIIVTVVENESKVDPAIPNPADRATKLRAQQERQALAYILVRQATSLLQRTRLNVTIHCQAWHAKNSRHMLLDIVDHYEPVMLIVGSRGLGNLKGILLGSTSHYLIQKCSVPVMVARRRLKRPPRRAAHLKAHRARVSLAQAAVDRVASKVDQDVAKMRSEIARDDERRSDRDTGGHTDVEDDVDTEVEGDGPTEVEGDGPPAVEGENSLGEKIGPA</sequence>